<feature type="coiled-coil region" evidence="1">
    <location>
        <begin position="66"/>
        <end position="93"/>
    </location>
</feature>
<sequence>MASTTSNSGSDSKYEAFKKSHLQIITYQVRLESVEARIVVHQKNEAIYEEDIALLKIDVQLRDNFIKELKNQLESTLKEKDDLKLKLEKFETSSNNLAKLIGSQLYANNTTGLGYCNHANGCKANDSQSVSDEEDSLVNDRFKKRLDDSVYKCTVTKSISNESKVETNVTKSYTHSIEKPKTDRPSAPIIEEWESNSDNDNTISPIKSQEAGKGVKSKKSTHKNSKGCSKMADQEELIPPLKKLVWVRRMHPNRGGKMIQMKNLMLLMRNNNNKLMLNIFKKMKYWHRDVEKVIDVVKSFGRNSNEKRANSSRTRLEWRECLDVRWKCMCWLRLYIGIRKLYAQVLGLGGKIEAKVLWFYLVTKMGDGAACEDVMKPTSVSVKRLPFTNRNSNEAQTSVQNLRTFAILAITNSSDVKSG</sequence>
<accession>A0A6L2KBM3</accession>
<keyword evidence="1" id="KW-0175">Coiled coil</keyword>
<proteinExistence type="predicted"/>
<comment type="caution">
    <text evidence="3">The sequence shown here is derived from an EMBL/GenBank/DDBJ whole genome shotgun (WGS) entry which is preliminary data.</text>
</comment>
<protein>
    <submittedName>
        <fullName evidence="3">Uncharacterized protein</fullName>
    </submittedName>
</protein>
<evidence type="ECO:0000256" key="1">
    <source>
        <dbReference type="SAM" id="Coils"/>
    </source>
</evidence>
<dbReference type="EMBL" id="BKCJ010002082">
    <property type="protein sequence ID" value="GEU46117.1"/>
    <property type="molecule type" value="Genomic_DNA"/>
</dbReference>
<feature type="compositionally biased region" description="Polar residues" evidence="2">
    <location>
        <begin position="198"/>
        <end position="207"/>
    </location>
</feature>
<organism evidence="3">
    <name type="scientific">Tanacetum cinerariifolium</name>
    <name type="common">Dalmatian daisy</name>
    <name type="synonym">Chrysanthemum cinerariifolium</name>
    <dbReference type="NCBI Taxonomy" id="118510"/>
    <lineage>
        <taxon>Eukaryota</taxon>
        <taxon>Viridiplantae</taxon>
        <taxon>Streptophyta</taxon>
        <taxon>Embryophyta</taxon>
        <taxon>Tracheophyta</taxon>
        <taxon>Spermatophyta</taxon>
        <taxon>Magnoliopsida</taxon>
        <taxon>eudicotyledons</taxon>
        <taxon>Gunneridae</taxon>
        <taxon>Pentapetalae</taxon>
        <taxon>asterids</taxon>
        <taxon>campanulids</taxon>
        <taxon>Asterales</taxon>
        <taxon>Asteraceae</taxon>
        <taxon>Asteroideae</taxon>
        <taxon>Anthemideae</taxon>
        <taxon>Anthemidinae</taxon>
        <taxon>Tanacetum</taxon>
    </lineage>
</organism>
<name>A0A6L2KBM3_TANCI</name>
<evidence type="ECO:0000256" key="2">
    <source>
        <dbReference type="SAM" id="MobiDB-lite"/>
    </source>
</evidence>
<reference evidence="3" key="1">
    <citation type="journal article" date="2019" name="Sci. Rep.">
        <title>Draft genome of Tanacetum cinerariifolium, the natural source of mosquito coil.</title>
        <authorList>
            <person name="Yamashiro T."/>
            <person name="Shiraishi A."/>
            <person name="Satake H."/>
            <person name="Nakayama K."/>
        </authorList>
    </citation>
    <scope>NUCLEOTIDE SEQUENCE</scope>
</reference>
<evidence type="ECO:0000313" key="3">
    <source>
        <dbReference type="EMBL" id="GEU46117.1"/>
    </source>
</evidence>
<gene>
    <name evidence="3" type="ORF">Tci_018095</name>
</gene>
<dbReference type="AlphaFoldDB" id="A0A6L2KBM3"/>
<feature type="compositionally biased region" description="Basic residues" evidence="2">
    <location>
        <begin position="215"/>
        <end position="225"/>
    </location>
</feature>
<feature type="region of interest" description="Disordered" evidence="2">
    <location>
        <begin position="195"/>
        <end position="232"/>
    </location>
</feature>